<keyword evidence="4" id="KW-1185">Reference proteome</keyword>
<evidence type="ECO:0000256" key="1">
    <source>
        <dbReference type="SAM" id="MobiDB-lite"/>
    </source>
</evidence>
<comment type="caution">
    <text evidence="3">The sequence shown here is derived from an EMBL/GenBank/DDBJ whole genome shotgun (WGS) entry which is preliminary data.</text>
</comment>
<keyword evidence="2" id="KW-0472">Membrane</keyword>
<feature type="transmembrane region" description="Helical" evidence="2">
    <location>
        <begin position="26"/>
        <end position="50"/>
    </location>
</feature>
<proteinExistence type="predicted"/>
<dbReference type="EMBL" id="CAJFDH010000002">
    <property type="protein sequence ID" value="CAD5212098.1"/>
    <property type="molecule type" value="Genomic_DNA"/>
</dbReference>
<evidence type="ECO:0000256" key="2">
    <source>
        <dbReference type="SAM" id="Phobius"/>
    </source>
</evidence>
<reference evidence="3" key="1">
    <citation type="submission" date="2020-09" db="EMBL/GenBank/DDBJ databases">
        <authorList>
            <person name="Kikuchi T."/>
        </authorList>
    </citation>
    <scope>NUCLEOTIDE SEQUENCE</scope>
    <source>
        <strain evidence="3">SH1</strain>
    </source>
</reference>
<keyword evidence="2" id="KW-1133">Transmembrane helix</keyword>
<sequence>MGSIIPSCFAADAFTVAFSPSNVNSILVLLIGVGGGFLFVVTGIYVYFFYLKHIKKIRKPNEAHQSRPVQPTKLSSPLPDPLPTQDHIDIDIEKDPVKETDQDILSIDFPLVQKRSFQNPDAEFSDSSSTRRNTIAQSTASTMSRGEVIRRDTLPPNIAKPQYTTPQQSYQLQVTKPAVVRSFEYLNKTPEPEVTRLSYDNLHIKRPGTGRKLPSTDFAGSQQLQA</sequence>
<accession>A0A811K8L8</accession>
<feature type="region of interest" description="Disordered" evidence="1">
    <location>
        <begin position="119"/>
        <end position="143"/>
    </location>
</feature>
<dbReference type="AlphaFoldDB" id="A0A811K8L8"/>
<organism evidence="3 4">
    <name type="scientific">Bursaphelenchus okinawaensis</name>
    <dbReference type="NCBI Taxonomy" id="465554"/>
    <lineage>
        <taxon>Eukaryota</taxon>
        <taxon>Metazoa</taxon>
        <taxon>Ecdysozoa</taxon>
        <taxon>Nematoda</taxon>
        <taxon>Chromadorea</taxon>
        <taxon>Rhabditida</taxon>
        <taxon>Tylenchina</taxon>
        <taxon>Tylenchomorpha</taxon>
        <taxon>Aphelenchoidea</taxon>
        <taxon>Aphelenchoididae</taxon>
        <taxon>Bursaphelenchus</taxon>
    </lineage>
</organism>
<dbReference type="Proteomes" id="UP000783686">
    <property type="component" value="Unassembled WGS sequence"/>
</dbReference>
<evidence type="ECO:0000313" key="3">
    <source>
        <dbReference type="EMBL" id="CAD5212098.1"/>
    </source>
</evidence>
<dbReference type="Proteomes" id="UP000614601">
    <property type="component" value="Unassembled WGS sequence"/>
</dbReference>
<feature type="region of interest" description="Disordered" evidence="1">
    <location>
        <begin position="61"/>
        <end position="84"/>
    </location>
</feature>
<feature type="region of interest" description="Disordered" evidence="1">
    <location>
        <begin position="205"/>
        <end position="226"/>
    </location>
</feature>
<name>A0A811K8L8_9BILA</name>
<keyword evidence="2" id="KW-0812">Transmembrane</keyword>
<protein>
    <submittedName>
        <fullName evidence="3">Uncharacterized protein</fullName>
    </submittedName>
</protein>
<gene>
    <name evidence="3" type="ORF">BOKJ2_LOCUS4033</name>
</gene>
<dbReference type="EMBL" id="CAJFCW020000002">
    <property type="protein sequence ID" value="CAG9095063.1"/>
    <property type="molecule type" value="Genomic_DNA"/>
</dbReference>
<evidence type="ECO:0000313" key="4">
    <source>
        <dbReference type="Proteomes" id="UP000614601"/>
    </source>
</evidence>